<dbReference type="PANTHER" id="PTHR10887">
    <property type="entry name" value="DNA2/NAM7 HELICASE FAMILY"/>
    <property type="match status" value="1"/>
</dbReference>
<keyword evidence="2" id="KW-0677">Repeat</keyword>
<organism evidence="9 10">
    <name type="scientific">Diplodia seriata</name>
    <dbReference type="NCBI Taxonomy" id="420778"/>
    <lineage>
        <taxon>Eukaryota</taxon>
        <taxon>Fungi</taxon>
        <taxon>Dikarya</taxon>
        <taxon>Ascomycota</taxon>
        <taxon>Pezizomycotina</taxon>
        <taxon>Dothideomycetes</taxon>
        <taxon>Dothideomycetes incertae sedis</taxon>
        <taxon>Botryosphaeriales</taxon>
        <taxon>Botryosphaeriaceae</taxon>
        <taxon>Diplodia</taxon>
    </lineage>
</organism>
<feature type="compositionally biased region" description="Polar residues" evidence="6">
    <location>
        <begin position="71"/>
        <end position="83"/>
    </location>
</feature>
<feature type="region of interest" description="Disordered" evidence="6">
    <location>
        <begin position="1"/>
        <end position="94"/>
    </location>
</feature>
<feature type="domain" description="NF-X1-type" evidence="8">
    <location>
        <begin position="895"/>
        <end position="920"/>
    </location>
</feature>
<evidence type="ECO:0000313" key="10">
    <source>
        <dbReference type="Proteomes" id="UP001430584"/>
    </source>
</evidence>
<dbReference type="SUPFAM" id="SSF52540">
    <property type="entry name" value="P-loop containing nucleoside triphosphate hydrolases"/>
    <property type="match status" value="1"/>
</dbReference>
<dbReference type="CDD" id="cd17936">
    <property type="entry name" value="EEXXEc_NFX1"/>
    <property type="match status" value="1"/>
</dbReference>
<dbReference type="EMBL" id="JAJVCZ030000009">
    <property type="protein sequence ID" value="KAL0256685.1"/>
    <property type="molecule type" value="Genomic_DNA"/>
</dbReference>
<dbReference type="Proteomes" id="UP001430584">
    <property type="component" value="Unassembled WGS sequence"/>
</dbReference>
<evidence type="ECO:0000256" key="2">
    <source>
        <dbReference type="ARBA" id="ARBA00022737"/>
    </source>
</evidence>
<dbReference type="SMART" id="SM00438">
    <property type="entry name" value="ZnF_NFX"/>
    <property type="match status" value="3"/>
</dbReference>
<reference evidence="9 10" key="1">
    <citation type="submission" date="2024-02" db="EMBL/GenBank/DDBJ databases">
        <title>De novo assembly and annotation of 12 fungi associated with fruit tree decline syndrome in Ontario, Canada.</title>
        <authorList>
            <person name="Sulman M."/>
            <person name="Ellouze W."/>
            <person name="Ilyukhin E."/>
        </authorList>
    </citation>
    <scope>NUCLEOTIDE SEQUENCE [LARGE SCALE GENOMIC DNA]</scope>
    <source>
        <strain evidence="9 10">FDS-637</strain>
    </source>
</reference>
<dbReference type="InterPro" id="IPR000967">
    <property type="entry name" value="Znf_NFX1"/>
</dbReference>
<dbReference type="GeneID" id="92013166"/>
<feature type="domain" description="AAA+ ATPase" evidence="7">
    <location>
        <begin position="388"/>
        <end position="637"/>
    </location>
</feature>
<comment type="caution">
    <text evidence="9">The sequence shown here is derived from an EMBL/GenBank/DDBJ whole genome shotgun (WGS) entry which is preliminary data.</text>
</comment>
<evidence type="ECO:0000313" key="9">
    <source>
        <dbReference type="EMBL" id="KAL0256685.1"/>
    </source>
</evidence>
<feature type="compositionally biased region" description="Polar residues" evidence="6">
    <location>
        <begin position="18"/>
        <end position="43"/>
    </location>
</feature>
<evidence type="ECO:0008006" key="11">
    <source>
        <dbReference type="Google" id="ProtNLM"/>
    </source>
</evidence>
<keyword evidence="4" id="KW-0067">ATP-binding</keyword>
<feature type="domain" description="NF-X1-type" evidence="8">
    <location>
        <begin position="1012"/>
        <end position="1031"/>
    </location>
</feature>
<dbReference type="Pfam" id="PF13086">
    <property type="entry name" value="AAA_11"/>
    <property type="match status" value="1"/>
</dbReference>
<keyword evidence="5" id="KW-0862">Zinc</keyword>
<dbReference type="InterPro" id="IPR047187">
    <property type="entry name" value="SF1_C_Upf1"/>
</dbReference>
<keyword evidence="4" id="KW-0547">Nucleotide-binding</keyword>
<dbReference type="Gene3D" id="3.40.50.300">
    <property type="entry name" value="P-loop containing nucleotide triphosphate hydrolases"/>
    <property type="match status" value="2"/>
</dbReference>
<dbReference type="InterPro" id="IPR041679">
    <property type="entry name" value="DNA2/NAM7-like_C"/>
</dbReference>
<name>A0ABR3C7W1_9PEZI</name>
<dbReference type="CDD" id="cd18808">
    <property type="entry name" value="SF1_C_Upf1"/>
    <property type="match status" value="1"/>
</dbReference>
<protein>
    <recommendedName>
        <fullName evidence="11">NFX1-type zinc finger-containing protein 1</fullName>
    </recommendedName>
</protein>
<dbReference type="PANTHER" id="PTHR10887:SF445">
    <property type="entry name" value="NFX1-TYPE ZINC FINGER-CONTAINING PROTEIN 1"/>
    <property type="match status" value="1"/>
</dbReference>
<evidence type="ECO:0000259" key="8">
    <source>
        <dbReference type="SMART" id="SM00438"/>
    </source>
</evidence>
<evidence type="ECO:0000256" key="5">
    <source>
        <dbReference type="ARBA" id="ARBA00022833"/>
    </source>
</evidence>
<dbReference type="CDD" id="cd06008">
    <property type="entry name" value="NF-X1-zinc-finger"/>
    <property type="match status" value="2"/>
</dbReference>
<dbReference type="InterPro" id="IPR003593">
    <property type="entry name" value="AAA+_ATPase"/>
</dbReference>
<dbReference type="InterPro" id="IPR027417">
    <property type="entry name" value="P-loop_NTPase"/>
</dbReference>
<dbReference type="SMART" id="SM00382">
    <property type="entry name" value="AAA"/>
    <property type="match status" value="1"/>
</dbReference>
<dbReference type="InterPro" id="IPR045055">
    <property type="entry name" value="DNA2/NAM7-like"/>
</dbReference>
<keyword evidence="4" id="KW-0347">Helicase</keyword>
<feature type="compositionally biased region" description="Polar residues" evidence="6">
    <location>
        <begin position="54"/>
        <end position="63"/>
    </location>
</feature>
<evidence type="ECO:0000259" key="7">
    <source>
        <dbReference type="SMART" id="SM00382"/>
    </source>
</evidence>
<keyword evidence="1" id="KW-0479">Metal-binding</keyword>
<feature type="domain" description="NF-X1-type" evidence="8">
    <location>
        <begin position="924"/>
        <end position="942"/>
    </location>
</feature>
<dbReference type="Pfam" id="PF13087">
    <property type="entry name" value="AAA_12"/>
    <property type="match status" value="1"/>
</dbReference>
<evidence type="ECO:0000256" key="6">
    <source>
        <dbReference type="SAM" id="MobiDB-lite"/>
    </source>
</evidence>
<accession>A0ABR3C7W1</accession>
<evidence type="ECO:0000256" key="3">
    <source>
        <dbReference type="ARBA" id="ARBA00022771"/>
    </source>
</evidence>
<proteinExistence type="predicted"/>
<evidence type="ECO:0000256" key="1">
    <source>
        <dbReference type="ARBA" id="ARBA00022723"/>
    </source>
</evidence>
<dbReference type="InterPro" id="IPR041677">
    <property type="entry name" value="DNA2/NAM7_AAA_11"/>
</dbReference>
<keyword evidence="4" id="KW-0378">Hydrolase</keyword>
<keyword evidence="3" id="KW-0863">Zinc-finger</keyword>
<gene>
    <name evidence="9" type="ORF">SLS55_009081</name>
</gene>
<sequence>MSSSTQDQEMSDSLELSAPSNTQQTGDNYAVTTDPTSDSSSEAQALDGLEGPSDSDSGISSTHALKESMTGVISESPEPQQPTYPAHDNDNPDISLISLMPTSRELYSQQLEYLPTTDPTTWHKQGFKGLVDRQFRLFREDNVGILRDSVRSYLSIPFAWKHHSSAAFNVHLNVLLDPKLSFDPHGGLVFSMRVPQPQEALHLTPSERYEWWIKRQGFQHDSLVCLWNKDKDMMFAAVGHYKDHNLLKNDYGSDKVRIFFRPFEQSNRFIDWLLANADQRVQRNFTLLEFPDLKSWSFVPPLRALQQMSNMPDTSLSTALEPSELARPIWIRPAHYAMGDNFKFRLGKAVAGDGQHELAVCDLFDSTATPAGSSLDDGQTSAYLHALRHRVALIQGPPGTGKSYTAVAIIETLLQNLHSDVTGPILCVSHTNRALDGLLEKLQAAGVSNMIRVGSQSKSDALEDINLDVLMKYQPQLPEDKEAIKKAGDKFFGRGRGIRSSLAKLTQVDDDAERTRICTDIKLKLQHWTQAQEEYSAIMARHPLNVLKRASVIGVTAGGIAVRRELFEKLDCKVIVFEEAGTIPEALALTSITPSMEHCILIGDHKQLLPKVNRKELERSANPQFGFDKSLLERLIDFGLPFEVLNTQYRMHPEISQLSRCTLYPMLEDAAAVHHIPAVASLSERIFWYDHQQHETKLGKALKVNTLEAEMITGLVRHLVSQDDVQGGNILVLTPYVAQAKALQKKIQEFHPVEVVFGKDGRDQEQPVDVGLERVRIATVDSIQGDESEIVLLSMVRSNDWESTGFIKSENRAIVALSRAKRAMYIFGNMTMLQKVPFWSQVLSALDEANKIGTALEVDCPRHPGHTIQIKEPADFGKYSPNGGCEVPCGKPLACNHRCPELCHGDLLHGRTVCLEPCRELLDCGHTCANVCGVSCTERCEVTIDNPSVVLPCGHKAPSGIPCYKYQDPVLLQDVCSESVEVHLDCGHKIQRPCPEDEVPACASDCGKPLPCGHNCVVQCHVGHDCPPCQSPCAIRCQHQTCREICSEICTPCLHPDCAASLHAGTRQFVMNTRTKYARLANDALQEIRALQATALAASGDLSKRLSKKPTTITSDAGGKRTHITAINRLAGGARYKPTLHLLSSLSTTFQRAAAAEAALQHAWDSHPHHPRPQLQERILLLLLSARLEVAAVADFLALRARSTAAAAQPLTLDFAACRARCDKVAEAARVRGLPGVAAEADVVWAQWGVLERRAPVGHPEALRGEAVGRLGGAEGALAALAEEGRPEVFERRWCEGIRVEVGSARRALAGEEGRWGVDVGVGAEGFAARVEAVVREVRGAVVWRVCGLGHYFPVGVAEGGGVCSGCGGPAWAQEIAEGEEDVEMEGPLESTG</sequence>
<evidence type="ECO:0000256" key="4">
    <source>
        <dbReference type="ARBA" id="ARBA00022806"/>
    </source>
</evidence>
<keyword evidence="10" id="KW-1185">Reference proteome</keyword>
<dbReference type="RefSeq" id="XP_066629714.1">
    <property type="nucleotide sequence ID" value="XM_066780485.1"/>
</dbReference>